<sequence length="433" mass="50275">MVSSGLTIPFSFEQGVEVDELERFAFWDSPDVVKWFKDHGYTLYKRSVYSGEELATFPIFPPDPQSGPVEADFPYAHHDMDTTDLPEVYQTDPPLSGVDTSGKILYAQDSLKRHVVIKLVPDNTDEYRVLRFLSEQSMDTLKENCVIPVLDLLPIEGFWLAVMPRWGIGIYQPNPRYVYEIVDIIYSRLKSLAYLHDNNISHGDIRDANVVVNHFADSRLPPRGYHRRSKLRTERRLLYALIDFDFSVMLAPDADRTKFRLPYQRFLGTNNVSNDTAAGEHDYSPFVGDVGALGVSLCFEYQCRTKYLPVLAPLLDMMTTWDLKRRFTAAEALKFFEQSLSEMTQKELEVEISGSIHYENYSTYNRWRQMPPALMEKWKVYRTPPIPWHLKTLRAIYGHSAQYNLHIIPQTRRFVAGVMSMVFKLYCKLQFRS</sequence>
<protein>
    <recommendedName>
        <fullName evidence="1">Protein kinase domain-containing protein</fullName>
    </recommendedName>
</protein>
<organism evidence="2">
    <name type="scientific">Psilocybe cubensis</name>
    <name type="common">Psychedelic mushroom</name>
    <name type="synonym">Stropharia cubensis</name>
    <dbReference type="NCBI Taxonomy" id="181762"/>
    <lineage>
        <taxon>Eukaryota</taxon>
        <taxon>Fungi</taxon>
        <taxon>Dikarya</taxon>
        <taxon>Basidiomycota</taxon>
        <taxon>Agaricomycotina</taxon>
        <taxon>Agaricomycetes</taxon>
        <taxon>Agaricomycetidae</taxon>
        <taxon>Agaricales</taxon>
        <taxon>Agaricineae</taxon>
        <taxon>Strophariaceae</taxon>
        <taxon>Psilocybe</taxon>
    </lineage>
</organism>
<dbReference type="InterPro" id="IPR011009">
    <property type="entry name" value="Kinase-like_dom_sf"/>
</dbReference>
<dbReference type="EMBL" id="JAFIQS010000014">
    <property type="protein sequence ID" value="KAG5163735.1"/>
    <property type="molecule type" value="Genomic_DNA"/>
</dbReference>
<feature type="domain" description="Protein kinase" evidence="1">
    <location>
        <begin position="89"/>
        <end position="336"/>
    </location>
</feature>
<dbReference type="Gene3D" id="1.10.510.10">
    <property type="entry name" value="Transferase(Phosphotransferase) domain 1"/>
    <property type="match status" value="1"/>
</dbReference>
<evidence type="ECO:0000259" key="1">
    <source>
        <dbReference type="SMART" id="SM00220"/>
    </source>
</evidence>
<dbReference type="OrthoDB" id="2722301at2759"/>
<dbReference type="SUPFAM" id="SSF56112">
    <property type="entry name" value="Protein kinase-like (PK-like)"/>
    <property type="match status" value="1"/>
</dbReference>
<dbReference type="InterPro" id="IPR000719">
    <property type="entry name" value="Prot_kinase_dom"/>
</dbReference>
<reference evidence="2" key="1">
    <citation type="submission" date="2021-02" db="EMBL/GenBank/DDBJ databases">
        <title>Psilocybe cubensis genome.</title>
        <authorList>
            <person name="Mckernan K.J."/>
            <person name="Crawford S."/>
            <person name="Trippe A."/>
            <person name="Kane L.T."/>
            <person name="Mclaughlin S."/>
        </authorList>
    </citation>
    <scope>NUCLEOTIDE SEQUENCE [LARGE SCALE GENOMIC DNA]</scope>
    <source>
        <strain evidence="2">MGC-MH-2018</strain>
    </source>
</reference>
<gene>
    <name evidence="2" type="ORF">JR316_011524</name>
</gene>
<dbReference type="SMART" id="SM00220">
    <property type="entry name" value="S_TKc"/>
    <property type="match status" value="1"/>
</dbReference>
<dbReference type="GO" id="GO:0005524">
    <property type="term" value="F:ATP binding"/>
    <property type="evidence" value="ECO:0007669"/>
    <property type="project" value="InterPro"/>
</dbReference>
<dbReference type="AlphaFoldDB" id="A0A8H7XLF5"/>
<evidence type="ECO:0000313" key="2">
    <source>
        <dbReference type="EMBL" id="KAG5163735.1"/>
    </source>
</evidence>
<accession>A0A8H7XLF5</accession>
<name>A0A8H7XLF5_PSICU</name>
<dbReference type="GO" id="GO:0004672">
    <property type="term" value="F:protein kinase activity"/>
    <property type="evidence" value="ECO:0007669"/>
    <property type="project" value="InterPro"/>
</dbReference>
<comment type="caution">
    <text evidence="2">The sequence shown here is derived from an EMBL/GenBank/DDBJ whole genome shotgun (WGS) entry which is preliminary data.</text>
</comment>
<proteinExistence type="predicted"/>